<evidence type="ECO:0000256" key="2">
    <source>
        <dbReference type="ARBA" id="ARBA00022676"/>
    </source>
</evidence>
<feature type="region of interest" description="Disordered" evidence="6">
    <location>
        <begin position="1"/>
        <end position="26"/>
    </location>
</feature>
<dbReference type="Pfam" id="PF02485">
    <property type="entry name" value="Branch"/>
    <property type="match status" value="2"/>
</dbReference>
<evidence type="ECO:0000256" key="5">
    <source>
        <dbReference type="ARBA" id="ARBA00023180"/>
    </source>
</evidence>
<keyword evidence="3" id="KW-0808">Transferase</keyword>
<evidence type="ECO:0000256" key="6">
    <source>
        <dbReference type="SAM" id="MobiDB-lite"/>
    </source>
</evidence>
<keyword evidence="8" id="KW-1185">Reference proteome</keyword>
<dbReference type="PANTHER" id="PTHR45719">
    <property type="entry name" value="GLYCOSYLTRANSFERASE"/>
    <property type="match status" value="1"/>
</dbReference>
<dbReference type="PANTHER" id="PTHR45719:SF7">
    <property type="entry name" value="OS01G0201100 PROTEIN"/>
    <property type="match status" value="1"/>
</dbReference>
<evidence type="ECO:0000256" key="4">
    <source>
        <dbReference type="ARBA" id="ARBA00023136"/>
    </source>
</evidence>
<evidence type="ECO:0000256" key="1">
    <source>
        <dbReference type="ARBA" id="ARBA00004606"/>
    </source>
</evidence>
<reference evidence="7" key="1">
    <citation type="journal article" date="2023" name="Nat. Commun.">
        <title>Diploid and tetraploid genomes of Acorus and the evolution of monocots.</title>
        <authorList>
            <person name="Ma L."/>
            <person name="Liu K.W."/>
            <person name="Li Z."/>
            <person name="Hsiao Y.Y."/>
            <person name="Qi Y."/>
            <person name="Fu T."/>
            <person name="Tang G.D."/>
            <person name="Zhang D."/>
            <person name="Sun W.H."/>
            <person name="Liu D.K."/>
            <person name="Li Y."/>
            <person name="Chen G.Z."/>
            <person name="Liu X.D."/>
            <person name="Liao X.Y."/>
            <person name="Jiang Y.T."/>
            <person name="Yu X."/>
            <person name="Hao Y."/>
            <person name="Huang J."/>
            <person name="Zhao X.W."/>
            <person name="Ke S."/>
            <person name="Chen Y.Y."/>
            <person name="Wu W.L."/>
            <person name="Hsu J.L."/>
            <person name="Lin Y.F."/>
            <person name="Huang M.D."/>
            <person name="Li C.Y."/>
            <person name="Huang L."/>
            <person name="Wang Z.W."/>
            <person name="Zhao X."/>
            <person name="Zhong W.Y."/>
            <person name="Peng D.H."/>
            <person name="Ahmad S."/>
            <person name="Lan S."/>
            <person name="Zhang J.S."/>
            <person name="Tsai W.C."/>
            <person name="Van de Peer Y."/>
            <person name="Liu Z.J."/>
        </authorList>
    </citation>
    <scope>NUCLEOTIDE SEQUENCE</scope>
    <source>
        <strain evidence="7">CP</strain>
    </source>
</reference>
<protein>
    <submittedName>
        <fullName evidence="7">Uncharacterized protein</fullName>
    </submittedName>
</protein>
<evidence type="ECO:0000313" key="7">
    <source>
        <dbReference type="EMBL" id="KAK1326017.1"/>
    </source>
</evidence>
<evidence type="ECO:0000313" key="8">
    <source>
        <dbReference type="Proteomes" id="UP001180020"/>
    </source>
</evidence>
<dbReference type="InterPro" id="IPR003406">
    <property type="entry name" value="Glyco_trans_14"/>
</dbReference>
<name>A0AAV9FN00_ACOCL</name>
<accession>A0AAV9FN00</accession>
<dbReference type="AlphaFoldDB" id="A0AAV9FN00"/>
<dbReference type="Proteomes" id="UP001180020">
    <property type="component" value="Unassembled WGS sequence"/>
</dbReference>
<keyword evidence="4" id="KW-0472">Membrane</keyword>
<sequence length="523" mass="59433">MGVQAIHPAPLHGEEEVGPPPPPPLRRRRLSPLLLITLNSGRHVSSLRTIDSILSVFDNRTDPSPLFVESRISSSAPPPPTPRAPRIAYLVSGSKGDLDRLWRTLRALYHPLNQYVVHLDLEAPAAERLELLARVGDEPVFAKVGNVHVISKANMVTYRGPTMVANTLHACAVLLRKSKDWDWFINLSASDYPLVTQDDILHAFSSLPRNLNFVEHTSRLGWKEGQRAKPLIIDPGLYKSKKSDVLWMTQRRELPTAFQLFTGSAWVVLSREFVEYCVWGWDNLPRTLLMYYTNFISSPEGYFQTVICNVLDFATTAVNHDLHYISWDNPPKQHPHNLNINDTAKMVRSEAPFARKFKRDDPVLDKIDLDLLGRSNGSFVPGGWCAGEPLCSDVVDEPGWLKPGPGAERLQRLLKRIVWSNKFVQNQCLAWVVPSRAFMEYCVWGWDNLPRTLLMYYTNFISSPEGYFQTIICNVLDFATTAVNHNIHYISWDNPPKQHPHNLNINDMAEMWPLSRANSKGMT</sequence>
<gene>
    <name evidence="7" type="ORF">QJS10_CPA01g01955</name>
</gene>
<keyword evidence="2" id="KW-0328">Glycosyltransferase</keyword>
<dbReference type="EMBL" id="JAUJYO010000001">
    <property type="protein sequence ID" value="KAK1326017.1"/>
    <property type="molecule type" value="Genomic_DNA"/>
</dbReference>
<reference evidence="7" key="2">
    <citation type="submission" date="2023-06" db="EMBL/GenBank/DDBJ databases">
        <authorList>
            <person name="Ma L."/>
            <person name="Liu K.-W."/>
            <person name="Li Z."/>
            <person name="Hsiao Y.-Y."/>
            <person name="Qi Y."/>
            <person name="Fu T."/>
            <person name="Tang G."/>
            <person name="Zhang D."/>
            <person name="Sun W.-H."/>
            <person name="Liu D.-K."/>
            <person name="Li Y."/>
            <person name="Chen G.-Z."/>
            <person name="Liu X.-D."/>
            <person name="Liao X.-Y."/>
            <person name="Jiang Y.-T."/>
            <person name="Yu X."/>
            <person name="Hao Y."/>
            <person name="Huang J."/>
            <person name="Zhao X.-W."/>
            <person name="Ke S."/>
            <person name="Chen Y.-Y."/>
            <person name="Wu W.-L."/>
            <person name="Hsu J.-L."/>
            <person name="Lin Y.-F."/>
            <person name="Huang M.-D."/>
            <person name="Li C.-Y."/>
            <person name="Huang L."/>
            <person name="Wang Z.-W."/>
            <person name="Zhao X."/>
            <person name="Zhong W.-Y."/>
            <person name="Peng D.-H."/>
            <person name="Ahmad S."/>
            <person name="Lan S."/>
            <person name="Zhang J.-S."/>
            <person name="Tsai W.-C."/>
            <person name="Van De Peer Y."/>
            <person name="Liu Z.-J."/>
        </authorList>
    </citation>
    <scope>NUCLEOTIDE SEQUENCE</scope>
    <source>
        <strain evidence="7">CP</strain>
        <tissue evidence="7">Leaves</tissue>
    </source>
</reference>
<proteinExistence type="predicted"/>
<comment type="subcellular location">
    <subcellularLocation>
        <location evidence="1">Membrane</location>
        <topology evidence="1">Single-pass type II membrane protein</topology>
    </subcellularLocation>
</comment>
<dbReference type="GO" id="GO:0016020">
    <property type="term" value="C:membrane"/>
    <property type="evidence" value="ECO:0007669"/>
    <property type="project" value="UniProtKB-SubCell"/>
</dbReference>
<evidence type="ECO:0000256" key="3">
    <source>
        <dbReference type="ARBA" id="ARBA00022679"/>
    </source>
</evidence>
<organism evidence="7 8">
    <name type="scientific">Acorus calamus</name>
    <name type="common">Sweet flag</name>
    <dbReference type="NCBI Taxonomy" id="4465"/>
    <lineage>
        <taxon>Eukaryota</taxon>
        <taxon>Viridiplantae</taxon>
        <taxon>Streptophyta</taxon>
        <taxon>Embryophyta</taxon>
        <taxon>Tracheophyta</taxon>
        <taxon>Spermatophyta</taxon>
        <taxon>Magnoliopsida</taxon>
        <taxon>Liliopsida</taxon>
        <taxon>Acoraceae</taxon>
        <taxon>Acorus</taxon>
    </lineage>
</organism>
<dbReference type="GO" id="GO:0015020">
    <property type="term" value="F:glucuronosyltransferase activity"/>
    <property type="evidence" value="ECO:0007669"/>
    <property type="project" value="InterPro"/>
</dbReference>
<dbReference type="InterPro" id="IPR044610">
    <property type="entry name" value="GLCAT14A/B/C"/>
</dbReference>
<keyword evidence="5" id="KW-0325">Glycoprotein</keyword>
<comment type="caution">
    <text evidence="7">The sequence shown here is derived from an EMBL/GenBank/DDBJ whole genome shotgun (WGS) entry which is preliminary data.</text>
</comment>